<proteinExistence type="predicted"/>
<dbReference type="InterPro" id="IPR032710">
    <property type="entry name" value="NTF2-like_dom_sf"/>
</dbReference>
<name>A0ABU0RCD9_9MICO</name>
<protein>
    <submittedName>
        <fullName evidence="2">Ketosteroid isomerase-like protein</fullName>
    </submittedName>
</protein>
<keyword evidence="3" id="KW-1185">Reference proteome</keyword>
<dbReference type="RefSeq" id="WP_307042565.1">
    <property type="nucleotide sequence ID" value="NZ_JAUSYY010000001.1"/>
</dbReference>
<evidence type="ECO:0000313" key="2">
    <source>
        <dbReference type="EMBL" id="MDQ0894926.1"/>
    </source>
</evidence>
<reference evidence="2 3" key="1">
    <citation type="submission" date="2023-07" db="EMBL/GenBank/DDBJ databases">
        <title>Comparative genomics of wheat-associated soil bacteria to identify genetic determinants of phenazine resistance.</title>
        <authorList>
            <person name="Mouncey N."/>
        </authorList>
    </citation>
    <scope>NUCLEOTIDE SEQUENCE [LARGE SCALE GENOMIC DNA]</scope>
    <source>
        <strain evidence="2 3">V3I3</strain>
    </source>
</reference>
<organism evidence="2 3">
    <name type="scientific">Agromyces ramosus</name>
    <dbReference type="NCBI Taxonomy" id="33879"/>
    <lineage>
        <taxon>Bacteria</taxon>
        <taxon>Bacillati</taxon>
        <taxon>Actinomycetota</taxon>
        <taxon>Actinomycetes</taxon>
        <taxon>Micrococcales</taxon>
        <taxon>Microbacteriaceae</taxon>
        <taxon>Agromyces</taxon>
    </lineage>
</organism>
<accession>A0ABU0RCD9</accession>
<comment type="caution">
    <text evidence="2">The sequence shown here is derived from an EMBL/GenBank/DDBJ whole genome shotgun (WGS) entry which is preliminary data.</text>
</comment>
<feature type="domain" description="SnoaL-like" evidence="1">
    <location>
        <begin position="12"/>
        <end position="119"/>
    </location>
</feature>
<dbReference type="Proteomes" id="UP001239083">
    <property type="component" value="Unassembled WGS sequence"/>
</dbReference>
<gene>
    <name evidence="2" type="ORF">QFZ26_002481</name>
</gene>
<evidence type="ECO:0000313" key="3">
    <source>
        <dbReference type="Proteomes" id="UP001239083"/>
    </source>
</evidence>
<dbReference type="SUPFAM" id="SSF54427">
    <property type="entry name" value="NTF2-like"/>
    <property type="match status" value="1"/>
</dbReference>
<dbReference type="EMBL" id="JAUSYY010000001">
    <property type="protein sequence ID" value="MDQ0894926.1"/>
    <property type="molecule type" value="Genomic_DNA"/>
</dbReference>
<dbReference type="Pfam" id="PF13474">
    <property type="entry name" value="SnoaL_3"/>
    <property type="match status" value="1"/>
</dbReference>
<dbReference type="Gene3D" id="3.10.450.50">
    <property type="match status" value="1"/>
</dbReference>
<dbReference type="InterPro" id="IPR037401">
    <property type="entry name" value="SnoaL-like"/>
</dbReference>
<sequence>MTDQTEPNREAVLAAASEIVDAFAATDGERYFAAFAPEATFLFHTEPERLADRASYERLWAGWVEGGWRVVSCTSSDPLVQTFPGGAVFTHSVATTVDTGGGTESYRERETIVFRVEGATDAASPRLIAVHEHLSPMPDAAHAS</sequence>
<evidence type="ECO:0000259" key="1">
    <source>
        <dbReference type="Pfam" id="PF13474"/>
    </source>
</evidence>